<evidence type="ECO:0000313" key="2">
    <source>
        <dbReference type="EMBL" id="CAF3891340.1"/>
    </source>
</evidence>
<dbReference type="PANTHER" id="PTHR15665:SF1">
    <property type="entry name" value="PROTEIN ASTEROID HOMOLOG 1"/>
    <property type="match status" value="1"/>
</dbReference>
<gene>
    <name evidence="2" type="ORF">FNK824_LOCUS20073</name>
</gene>
<dbReference type="PANTHER" id="PTHR15665">
    <property type="entry name" value="ASTEROID PROTEIN"/>
    <property type="match status" value="1"/>
</dbReference>
<proteinExistence type="inferred from homology"/>
<name>A0A819H473_9BILA</name>
<dbReference type="InterPro" id="IPR026832">
    <property type="entry name" value="Asteroid"/>
</dbReference>
<comment type="caution">
    <text evidence="2">The sequence shown here is derived from an EMBL/GenBank/DDBJ whole genome shotgun (WGS) entry which is preliminary data.</text>
</comment>
<sequence>MGIRGLQTFIEQKLSLLNEIELHNCNVLFDGNSIYHQMYKECHLTCLFGGEYDKFYHHCKQLFESFRICQINIIVVFDGARLDDRKLSTVLQRSQKRVDYSTKMSVNIELSPLLLRQTFINILNEMNIPYISALGEGDDECVSLANHLDCYLIARDSDYYCYNLLKGYIPFYYVDVNPIKKNSYSYLSAQLFTIDSLLEKFIGLKPSTLSLAFCLCGNDYINENTVEPIFNHITTTVEKAEKNKINKNNRTKHWYAMQWMKHFDDVEIALKKLLEPIGKTSKKKIEMQLRSACQSYLNPTDTLIYRFASLKNENLLKNVYFVQLAREYFDKLDMNDEQIRIHIENGLSEIKSKNNHSIPTFLFDSLTDLHLSVTFIEILIHRSFVCSAHVEIEQEPSIYVDAIPIVLPCLAILLKWDNKEEDDQDIILYHRVLKQLKRCKYDLTDYNDVIDLNHLNSLSLIERQDFVSKCLKISFTQREQYNHIHTDYHFWLMSLQYWYSIRHLTPVYLYAIIISLIKSIHLIDNDTFQLDDIEPLTLSINDNRNHIQIDPVIRGTIKLKLKDISKKMEQQKNGDNSFNELYPEELLNLANNEVDKAISNALNSLICILSFPRISLTTATSSSSSSLSSSFQNLSISTINRSLQPDVSIRCRSSSRNNKRERKVSFHHTIPRCSLPATKNDFVQYQSHLSSYQQTNQTKCRSSQNVNSNCSNRTFDVQYSFSLNQPWLTKIDKQRHNLISIQNFVNELIEHSIRAAFLQIDYQNITNNSTSIYEDDTSCLLFDCSPSYAPVERFQIINSYVDQFIHSTIKQSIEDISSTNEDLIERLSNRFTENIISDALSTITINEEYSKSLLTDDEKHSRKSKKRSTVTTTTTIRLINNENNESQTSLFQQIRHRSSSAFRTITNNNTRRETVDSIVNSLAQKIYMDSFDELRQIFTNNHGK</sequence>
<accession>A0A819H473</accession>
<dbReference type="AlphaFoldDB" id="A0A819H473"/>
<comment type="similarity">
    <text evidence="1">Belongs to the asteroid family.</text>
</comment>
<dbReference type="InterPro" id="IPR029060">
    <property type="entry name" value="PIN-like_dom_sf"/>
</dbReference>
<evidence type="ECO:0000256" key="1">
    <source>
        <dbReference type="ARBA" id="ARBA00007398"/>
    </source>
</evidence>
<protein>
    <recommendedName>
        <fullName evidence="4">Asteroid domain-containing protein</fullName>
    </recommendedName>
</protein>
<organism evidence="2 3">
    <name type="scientific">Rotaria sordida</name>
    <dbReference type="NCBI Taxonomy" id="392033"/>
    <lineage>
        <taxon>Eukaryota</taxon>
        <taxon>Metazoa</taxon>
        <taxon>Spiralia</taxon>
        <taxon>Gnathifera</taxon>
        <taxon>Rotifera</taxon>
        <taxon>Eurotatoria</taxon>
        <taxon>Bdelloidea</taxon>
        <taxon>Philodinida</taxon>
        <taxon>Philodinidae</taxon>
        <taxon>Rotaria</taxon>
    </lineage>
</organism>
<dbReference type="Proteomes" id="UP000663874">
    <property type="component" value="Unassembled WGS sequence"/>
</dbReference>
<evidence type="ECO:0000313" key="3">
    <source>
        <dbReference type="Proteomes" id="UP000663874"/>
    </source>
</evidence>
<reference evidence="2" key="1">
    <citation type="submission" date="2021-02" db="EMBL/GenBank/DDBJ databases">
        <authorList>
            <person name="Nowell W R."/>
        </authorList>
    </citation>
    <scope>NUCLEOTIDE SEQUENCE</scope>
</reference>
<evidence type="ECO:0008006" key="4">
    <source>
        <dbReference type="Google" id="ProtNLM"/>
    </source>
</evidence>
<dbReference type="Gene3D" id="3.40.50.1010">
    <property type="entry name" value="5'-nuclease"/>
    <property type="match status" value="1"/>
</dbReference>
<dbReference type="SUPFAM" id="SSF88723">
    <property type="entry name" value="PIN domain-like"/>
    <property type="match status" value="1"/>
</dbReference>
<dbReference type="EMBL" id="CAJOBE010003619">
    <property type="protein sequence ID" value="CAF3891340.1"/>
    <property type="molecule type" value="Genomic_DNA"/>
</dbReference>